<protein>
    <submittedName>
        <fullName evidence="1">Uncharacterized protein</fullName>
    </submittedName>
</protein>
<reference evidence="1" key="1">
    <citation type="journal article" date="2014" name="Front. Microbiol.">
        <title>High frequency of phylogenetically diverse reductive dehalogenase-homologous genes in deep subseafloor sedimentary metagenomes.</title>
        <authorList>
            <person name="Kawai M."/>
            <person name="Futagami T."/>
            <person name="Toyoda A."/>
            <person name="Takaki Y."/>
            <person name="Nishi S."/>
            <person name="Hori S."/>
            <person name="Arai W."/>
            <person name="Tsubouchi T."/>
            <person name="Morono Y."/>
            <person name="Uchiyama I."/>
            <person name="Ito T."/>
            <person name="Fujiyama A."/>
            <person name="Inagaki F."/>
            <person name="Takami H."/>
        </authorList>
    </citation>
    <scope>NUCLEOTIDE SEQUENCE</scope>
    <source>
        <strain evidence="1">Expedition CK06-06</strain>
    </source>
</reference>
<dbReference type="EMBL" id="BARV01023156">
    <property type="protein sequence ID" value="GAI28227.1"/>
    <property type="molecule type" value="Genomic_DNA"/>
</dbReference>
<comment type="caution">
    <text evidence="1">The sequence shown here is derived from an EMBL/GenBank/DDBJ whole genome shotgun (WGS) entry which is preliminary data.</text>
</comment>
<accession>X1M9C0</accession>
<evidence type="ECO:0000313" key="1">
    <source>
        <dbReference type="EMBL" id="GAI28227.1"/>
    </source>
</evidence>
<gene>
    <name evidence="1" type="ORF">S06H3_38043</name>
</gene>
<proteinExistence type="predicted"/>
<sequence length="44" mass="5094">PKKKAVEIANRAMDVLERENRIREEIKAGGTLSSVTELLRWEKK</sequence>
<feature type="non-terminal residue" evidence="1">
    <location>
        <position position="1"/>
    </location>
</feature>
<name>X1M9C0_9ZZZZ</name>
<dbReference type="AlphaFoldDB" id="X1M9C0"/>
<organism evidence="1">
    <name type="scientific">marine sediment metagenome</name>
    <dbReference type="NCBI Taxonomy" id="412755"/>
    <lineage>
        <taxon>unclassified sequences</taxon>
        <taxon>metagenomes</taxon>
        <taxon>ecological metagenomes</taxon>
    </lineage>
</organism>